<proteinExistence type="predicted"/>
<dbReference type="OrthoDB" id="511447at2"/>
<evidence type="ECO:0000313" key="1">
    <source>
        <dbReference type="EMBL" id="VEP11950.1"/>
    </source>
</evidence>
<keyword evidence="2" id="KW-1185">Reference proteome</keyword>
<dbReference type="RefSeq" id="WP_144869801.1">
    <property type="nucleotide sequence ID" value="NZ_LR213881.1"/>
</dbReference>
<protein>
    <submittedName>
        <fullName evidence="1">Uncharacterized protein</fullName>
    </submittedName>
</protein>
<dbReference type="AlphaFoldDB" id="A0A563VKG5"/>
<gene>
    <name evidence="1" type="ORF">H1P_1280005</name>
</gene>
<name>A0A563VKG5_9CYAN</name>
<organism evidence="1 2">
    <name type="scientific">Hyella patelloides LEGE 07179</name>
    <dbReference type="NCBI Taxonomy" id="945734"/>
    <lineage>
        <taxon>Bacteria</taxon>
        <taxon>Bacillati</taxon>
        <taxon>Cyanobacteriota</taxon>
        <taxon>Cyanophyceae</taxon>
        <taxon>Pleurocapsales</taxon>
        <taxon>Hyellaceae</taxon>
        <taxon>Hyella</taxon>
    </lineage>
</organism>
<accession>A0A563VKG5</accession>
<dbReference type="Proteomes" id="UP000320055">
    <property type="component" value="Unassembled WGS sequence"/>
</dbReference>
<sequence length="148" mass="17022">MNQHQRNKAIPAPCIIDQGIIVNKEDIKRLLSDLGHVRYIHTIDRQTHSEGKGWVMEIFNDPQQSTLVANNNLYLNVQSFDCLQLSTSAENETCFDLIQENRQLRLIPIAKVSPDRGFTKNIDAETIEAMMTEVLSARFDIQFDDEEF</sequence>
<dbReference type="EMBL" id="CAACVJ010000033">
    <property type="protein sequence ID" value="VEP11950.1"/>
    <property type="molecule type" value="Genomic_DNA"/>
</dbReference>
<reference evidence="1 2" key="1">
    <citation type="submission" date="2019-01" db="EMBL/GenBank/DDBJ databases">
        <authorList>
            <person name="Brito A."/>
        </authorList>
    </citation>
    <scope>NUCLEOTIDE SEQUENCE [LARGE SCALE GENOMIC DNA]</scope>
    <source>
        <strain evidence="1">1</strain>
    </source>
</reference>
<evidence type="ECO:0000313" key="2">
    <source>
        <dbReference type="Proteomes" id="UP000320055"/>
    </source>
</evidence>